<dbReference type="PANTHER" id="PTHR43163:SF6">
    <property type="entry name" value="DIPEPTIDE TRANSPORT SYSTEM PERMEASE PROTEIN DPPB-RELATED"/>
    <property type="match status" value="1"/>
</dbReference>
<gene>
    <name evidence="9" type="ORF">FPY71_10625</name>
</gene>
<feature type="transmembrane region" description="Helical" evidence="7">
    <location>
        <begin position="133"/>
        <end position="155"/>
    </location>
</feature>
<feature type="transmembrane region" description="Helical" evidence="7">
    <location>
        <begin position="9"/>
        <end position="27"/>
    </location>
</feature>
<comment type="subcellular location">
    <subcellularLocation>
        <location evidence="1 7">Cell membrane</location>
        <topology evidence="1 7">Multi-pass membrane protein</topology>
    </subcellularLocation>
</comment>
<feature type="transmembrane region" description="Helical" evidence="7">
    <location>
        <begin position="279"/>
        <end position="305"/>
    </location>
</feature>
<dbReference type="OrthoDB" id="7375736at2"/>
<keyword evidence="10" id="KW-1185">Reference proteome</keyword>
<keyword evidence="4 7" id="KW-0812">Transmembrane</keyword>
<dbReference type="Gene3D" id="1.10.3720.10">
    <property type="entry name" value="MetI-like"/>
    <property type="match status" value="1"/>
</dbReference>
<dbReference type="InterPro" id="IPR035906">
    <property type="entry name" value="MetI-like_sf"/>
</dbReference>
<evidence type="ECO:0000313" key="10">
    <source>
        <dbReference type="Proteomes" id="UP000324738"/>
    </source>
</evidence>
<dbReference type="SUPFAM" id="SSF161098">
    <property type="entry name" value="MetI-like"/>
    <property type="match status" value="1"/>
</dbReference>
<evidence type="ECO:0000259" key="8">
    <source>
        <dbReference type="PROSITE" id="PS50928"/>
    </source>
</evidence>
<dbReference type="InterPro" id="IPR045621">
    <property type="entry name" value="BPD_transp_1_N"/>
</dbReference>
<dbReference type="InterPro" id="IPR000515">
    <property type="entry name" value="MetI-like"/>
</dbReference>
<dbReference type="RefSeq" id="WP_149300224.1">
    <property type="nucleotide sequence ID" value="NZ_VTWH01000002.1"/>
</dbReference>
<name>A0A5B0DY26_9HYPH</name>
<dbReference type="Pfam" id="PF19300">
    <property type="entry name" value="BPD_transp_1_N"/>
    <property type="match status" value="1"/>
</dbReference>
<keyword evidence="3" id="KW-1003">Cell membrane</keyword>
<evidence type="ECO:0000256" key="1">
    <source>
        <dbReference type="ARBA" id="ARBA00004651"/>
    </source>
</evidence>
<feature type="transmembrane region" description="Helical" evidence="7">
    <location>
        <begin position="99"/>
        <end position="121"/>
    </location>
</feature>
<evidence type="ECO:0000256" key="3">
    <source>
        <dbReference type="ARBA" id="ARBA00022475"/>
    </source>
</evidence>
<dbReference type="CDD" id="cd06261">
    <property type="entry name" value="TM_PBP2"/>
    <property type="match status" value="1"/>
</dbReference>
<dbReference type="EMBL" id="VTWH01000002">
    <property type="protein sequence ID" value="KAA0970912.1"/>
    <property type="molecule type" value="Genomic_DNA"/>
</dbReference>
<organism evidence="9 10">
    <name type="scientific">Aureimonas fodinaquatilis</name>
    <dbReference type="NCBI Taxonomy" id="2565783"/>
    <lineage>
        <taxon>Bacteria</taxon>
        <taxon>Pseudomonadati</taxon>
        <taxon>Pseudomonadota</taxon>
        <taxon>Alphaproteobacteria</taxon>
        <taxon>Hyphomicrobiales</taxon>
        <taxon>Aurantimonadaceae</taxon>
        <taxon>Aureimonas</taxon>
    </lineage>
</organism>
<dbReference type="PANTHER" id="PTHR43163">
    <property type="entry name" value="DIPEPTIDE TRANSPORT SYSTEM PERMEASE PROTEIN DPPB-RELATED"/>
    <property type="match status" value="1"/>
</dbReference>
<comment type="caution">
    <text evidence="9">The sequence shown here is derived from an EMBL/GenBank/DDBJ whole genome shotgun (WGS) entry which is preliminary data.</text>
</comment>
<evidence type="ECO:0000256" key="7">
    <source>
        <dbReference type="RuleBase" id="RU363032"/>
    </source>
</evidence>
<dbReference type="GO" id="GO:0005886">
    <property type="term" value="C:plasma membrane"/>
    <property type="evidence" value="ECO:0007669"/>
    <property type="project" value="UniProtKB-SubCell"/>
</dbReference>
<evidence type="ECO:0000256" key="2">
    <source>
        <dbReference type="ARBA" id="ARBA00022448"/>
    </source>
</evidence>
<feature type="transmembrane region" description="Helical" evidence="7">
    <location>
        <begin position="175"/>
        <end position="195"/>
    </location>
</feature>
<reference evidence="9 10" key="1">
    <citation type="submission" date="2019-08" db="EMBL/GenBank/DDBJ databases">
        <title>Aureimonas fodiniaquatilis sp. nov., isolated from a coal mine wastewater.</title>
        <authorList>
            <person name="Kim W."/>
        </authorList>
    </citation>
    <scope>NUCLEOTIDE SEQUENCE [LARGE SCALE GENOMIC DNA]</scope>
    <source>
        <strain evidence="9 10">CAU 1482</strain>
    </source>
</reference>
<keyword evidence="2 7" id="KW-0813">Transport</keyword>
<dbReference type="Pfam" id="PF00528">
    <property type="entry name" value="BPD_transp_1"/>
    <property type="match status" value="1"/>
</dbReference>
<protein>
    <submittedName>
        <fullName evidence="9">ABC transporter permease</fullName>
    </submittedName>
</protein>
<proteinExistence type="inferred from homology"/>
<keyword evidence="6 7" id="KW-0472">Membrane</keyword>
<dbReference type="AlphaFoldDB" id="A0A5B0DY26"/>
<comment type="similarity">
    <text evidence="7">Belongs to the binding-protein-dependent transport system permease family.</text>
</comment>
<evidence type="ECO:0000256" key="4">
    <source>
        <dbReference type="ARBA" id="ARBA00022692"/>
    </source>
</evidence>
<accession>A0A5B0DY26</accession>
<feature type="domain" description="ABC transmembrane type-1" evidence="8">
    <location>
        <begin position="95"/>
        <end position="298"/>
    </location>
</feature>
<dbReference type="Proteomes" id="UP000324738">
    <property type="component" value="Unassembled WGS sequence"/>
</dbReference>
<dbReference type="PROSITE" id="PS50928">
    <property type="entry name" value="ABC_TM1"/>
    <property type="match status" value="1"/>
</dbReference>
<evidence type="ECO:0000313" key="9">
    <source>
        <dbReference type="EMBL" id="KAA0970912.1"/>
    </source>
</evidence>
<evidence type="ECO:0000256" key="5">
    <source>
        <dbReference type="ARBA" id="ARBA00022989"/>
    </source>
</evidence>
<feature type="transmembrane region" description="Helical" evidence="7">
    <location>
        <begin position="233"/>
        <end position="259"/>
    </location>
</feature>
<keyword evidence="5 7" id="KW-1133">Transmembrane helix</keyword>
<sequence length="311" mass="32482">MQKLLVGRIAGMAATLLAVSAFVFYALSVLPGDPAAIALGTSLRPDTLVALQKEMGLDQPVWLRFGHWLTGVLTGDFGTSITYHTPVGQMVAARLAVTLPLACLSLVIAMAIALPLGMLAARGSRLAEGGATLLAQLGIALPNFFIGLLLILLFTRTGGLPSGGFPGWEAGLYSAFAALILPATALALPQAAVLVRVTRAAFLEILAGDYIRTARAKGLGETAILVRHAAGHALVPVLTIIGLQFSFLVAGAILVENVFVLPGLGQLAFQALAQRDIPVLQACILIFASLVILVNFLVDLAALLIDPRLRQ</sequence>
<evidence type="ECO:0000256" key="6">
    <source>
        <dbReference type="ARBA" id="ARBA00023136"/>
    </source>
</evidence>
<dbReference type="GO" id="GO:0071916">
    <property type="term" value="F:dipeptide transmembrane transporter activity"/>
    <property type="evidence" value="ECO:0007669"/>
    <property type="project" value="TreeGrafter"/>
</dbReference>